<evidence type="ECO:0000256" key="5">
    <source>
        <dbReference type="ARBA" id="ARBA00022741"/>
    </source>
</evidence>
<dbReference type="SUPFAM" id="SSF56112">
    <property type="entry name" value="Protein kinase-like (PK-like)"/>
    <property type="match status" value="1"/>
</dbReference>
<comment type="catalytic activity">
    <reaction evidence="10">
        <text>L-tyrosyl-[protein] + ATP = O-phospho-L-tyrosyl-[protein] + ADP + H(+)</text>
        <dbReference type="Rhea" id="RHEA:10596"/>
        <dbReference type="Rhea" id="RHEA-COMP:10136"/>
        <dbReference type="Rhea" id="RHEA-COMP:20101"/>
        <dbReference type="ChEBI" id="CHEBI:15378"/>
        <dbReference type="ChEBI" id="CHEBI:30616"/>
        <dbReference type="ChEBI" id="CHEBI:46858"/>
        <dbReference type="ChEBI" id="CHEBI:61978"/>
        <dbReference type="ChEBI" id="CHEBI:456216"/>
        <dbReference type="EC" id="2.7.12.1"/>
    </reaction>
</comment>
<dbReference type="PANTHER" id="PTHR24058">
    <property type="entry name" value="DUAL SPECIFICITY PROTEIN KINASE"/>
    <property type="match status" value="1"/>
</dbReference>
<evidence type="ECO:0000256" key="12">
    <source>
        <dbReference type="SAM" id="MobiDB-lite"/>
    </source>
</evidence>
<sequence>MCRWLGLSAGWGEVDFGELIRPTRTLLPTLTPTTWGTSILPPFLIFTARLVLFVKKTKMDAKKPSVTSFPILKARKKQNLASVKVESKPLVQAQKPPSKVKDFRMTRFLSKNTDSSFTSLPFVDPKGKNTVNLPHISSKVPPQQPPLRQENQTHSWALSSELKASEMPFPSSIKTQDAKPEEKPPKAHKHRVPLTAAEALKFFKNQLSSYEQSEILGYTELWFLGLDAEKLHMAPAKFSKTSFDDEHGSYMKVLHDHIAYRYEVLEMIGKGSFGQVAKCLDHKNNEFVALKIIRNKKRFHHQALVELKILEALRRKDKDNTYNVVHMKDFFYFRNHLCITFELLGINLYQLMKNNSFQGFSLSVVRRFTLSVLKCLQMLYVEKIIHCDLKPENIVLYQRGHVSVKVIDFGSSCYEHQKVYTYIQSRFYRSPEVILGHPYNMAVDMWSLGCIMAELFTGRPLFPGEDEAEQLACIMETHSKESGKQSDTTAFEIDVPSVICHHLSFLQRVSPSGEALPRLSAMFTVLGLPPTRFIQTASRKQTFFDSKGFPKNITNNRGKKRYPDSKDLTMVLKTYDTSFLDFLRRCLVWEPSLRMTPDQALKHAWIHEPWNRKSRPRLQTLRRTSLCFPSESRKDKIQGQHHSGKKDVIIKAENKDKVKDISTKQNQNSGNELGSLQHTAEVVQLPQLTEASRKTEAVVGPVESKTSTGQQNKNSSLKSTSILPPIV</sequence>
<organism evidence="14 15">
    <name type="scientific">Vicugna pacos</name>
    <name type="common">Alpaca</name>
    <name type="synonym">Lama pacos</name>
    <dbReference type="NCBI Taxonomy" id="30538"/>
    <lineage>
        <taxon>Eukaryota</taxon>
        <taxon>Metazoa</taxon>
        <taxon>Chordata</taxon>
        <taxon>Craniata</taxon>
        <taxon>Vertebrata</taxon>
        <taxon>Euteleostomi</taxon>
        <taxon>Mammalia</taxon>
        <taxon>Eutheria</taxon>
        <taxon>Laurasiatheria</taxon>
        <taxon>Artiodactyla</taxon>
        <taxon>Tylopoda</taxon>
        <taxon>Camelidae</taxon>
        <taxon>Vicugna</taxon>
    </lineage>
</organism>
<dbReference type="Gene3D" id="3.30.10.30">
    <property type="entry name" value="DYRK"/>
    <property type="match status" value="1"/>
</dbReference>
<evidence type="ECO:0000256" key="6">
    <source>
        <dbReference type="ARBA" id="ARBA00022777"/>
    </source>
</evidence>
<comment type="catalytic activity">
    <reaction evidence="9">
        <text>L-threonyl-[protein] + ATP = O-phospho-L-threonyl-[protein] + ADP + H(+)</text>
        <dbReference type="Rhea" id="RHEA:46608"/>
        <dbReference type="Rhea" id="RHEA-COMP:11060"/>
        <dbReference type="Rhea" id="RHEA-COMP:11605"/>
        <dbReference type="ChEBI" id="CHEBI:15378"/>
        <dbReference type="ChEBI" id="CHEBI:30013"/>
        <dbReference type="ChEBI" id="CHEBI:30616"/>
        <dbReference type="ChEBI" id="CHEBI:61977"/>
        <dbReference type="ChEBI" id="CHEBI:456216"/>
        <dbReference type="EC" id="2.7.12.1"/>
    </reaction>
</comment>
<keyword evidence="4" id="KW-0808">Transferase</keyword>
<evidence type="ECO:0000256" key="10">
    <source>
        <dbReference type="ARBA" id="ARBA00051680"/>
    </source>
</evidence>
<dbReference type="InterPro" id="IPR000719">
    <property type="entry name" value="Prot_kinase_dom"/>
</dbReference>
<dbReference type="GO" id="GO:0016301">
    <property type="term" value="F:kinase activity"/>
    <property type="evidence" value="ECO:0007669"/>
    <property type="project" value="UniProtKB-KW"/>
</dbReference>
<keyword evidence="3" id="KW-0723">Serine/threonine-protein kinase</keyword>
<evidence type="ECO:0000256" key="1">
    <source>
        <dbReference type="ARBA" id="ARBA00008867"/>
    </source>
</evidence>
<dbReference type="CDD" id="cd14225">
    <property type="entry name" value="PKc_DYRK4"/>
    <property type="match status" value="1"/>
</dbReference>
<dbReference type="PROSITE" id="PS00108">
    <property type="entry name" value="PROTEIN_KINASE_ST"/>
    <property type="match status" value="1"/>
</dbReference>
<evidence type="ECO:0000256" key="2">
    <source>
        <dbReference type="ARBA" id="ARBA00013203"/>
    </source>
</evidence>
<reference evidence="15" key="1">
    <citation type="submission" date="2025-08" db="UniProtKB">
        <authorList>
            <consortium name="RefSeq"/>
        </authorList>
    </citation>
    <scope>IDENTIFICATION</scope>
</reference>
<evidence type="ECO:0000256" key="4">
    <source>
        <dbReference type="ARBA" id="ARBA00022679"/>
    </source>
</evidence>
<proteinExistence type="inferred from homology"/>
<keyword evidence="7 11" id="KW-0067">ATP-binding</keyword>
<dbReference type="InterPro" id="IPR017441">
    <property type="entry name" value="Protein_kinase_ATP_BS"/>
</dbReference>
<dbReference type="Gene3D" id="3.30.200.20">
    <property type="entry name" value="Phosphorylase Kinase, domain 1"/>
    <property type="match status" value="1"/>
</dbReference>
<dbReference type="InterPro" id="IPR011009">
    <property type="entry name" value="Kinase-like_dom_sf"/>
</dbReference>
<dbReference type="RefSeq" id="XP_072810525.1">
    <property type="nucleotide sequence ID" value="XM_072954424.1"/>
</dbReference>
<evidence type="ECO:0000313" key="14">
    <source>
        <dbReference type="Proteomes" id="UP001652581"/>
    </source>
</evidence>
<dbReference type="PANTHER" id="PTHR24058:SF22">
    <property type="entry name" value="DUAL SPECIFICITY TYROSINE-PHOSPHORYLATION-REGULATED KINASE 4"/>
    <property type="match status" value="1"/>
</dbReference>
<name>A0ABM5CPE5_VICPA</name>
<feature type="compositionally biased region" description="Polar residues" evidence="12">
    <location>
        <begin position="704"/>
        <end position="727"/>
    </location>
</feature>
<dbReference type="InterPro" id="IPR050494">
    <property type="entry name" value="Ser_Thr_dual-spec_kinase"/>
</dbReference>
<keyword evidence="14" id="KW-1185">Reference proteome</keyword>
<feature type="region of interest" description="Disordered" evidence="12">
    <location>
        <begin position="687"/>
        <end position="727"/>
    </location>
</feature>
<feature type="binding site" evidence="11">
    <location>
        <position position="291"/>
    </location>
    <ligand>
        <name>ATP</name>
        <dbReference type="ChEBI" id="CHEBI:30616"/>
    </ligand>
</feature>
<dbReference type="Proteomes" id="UP001652581">
    <property type="component" value="Chromosome 34"/>
</dbReference>
<evidence type="ECO:0000256" key="11">
    <source>
        <dbReference type="PROSITE-ProRule" id="PRU10141"/>
    </source>
</evidence>
<dbReference type="EC" id="2.7.12.1" evidence="2"/>
<dbReference type="PROSITE" id="PS50011">
    <property type="entry name" value="PROTEIN_KINASE_DOM"/>
    <property type="match status" value="1"/>
</dbReference>
<evidence type="ECO:0000256" key="7">
    <source>
        <dbReference type="ARBA" id="ARBA00022840"/>
    </source>
</evidence>
<keyword evidence="6 15" id="KW-0418">Kinase</keyword>
<accession>A0ABM5CPE5</accession>
<keyword evidence="5 11" id="KW-0547">Nucleotide-binding</keyword>
<gene>
    <name evidence="15" type="primary">DYRK4</name>
</gene>
<evidence type="ECO:0000256" key="3">
    <source>
        <dbReference type="ARBA" id="ARBA00022527"/>
    </source>
</evidence>
<feature type="compositionally biased region" description="Basic and acidic residues" evidence="12">
    <location>
        <begin position="176"/>
        <end position="185"/>
    </location>
</feature>
<dbReference type="InterPro" id="IPR042521">
    <property type="entry name" value="DYRK"/>
</dbReference>
<evidence type="ECO:0000256" key="9">
    <source>
        <dbReference type="ARBA" id="ARBA00049308"/>
    </source>
</evidence>
<evidence type="ECO:0000313" key="15">
    <source>
        <dbReference type="RefSeq" id="XP_072810525.1"/>
    </source>
</evidence>
<dbReference type="GeneID" id="102542564"/>
<dbReference type="InterPro" id="IPR008271">
    <property type="entry name" value="Ser/Thr_kinase_AS"/>
</dbReference>
<comment type="catalytic activity">
    <reaction evidence="8">
        <text>L-seryl-[protein] + ATP = O-phospho-L-seryl-[protein] + ADP + H(+)</text>
        <dbReference type="Rhea" id="RHEA:17989"/>
        <dbReference type="Rhea" id="RHEA-COMP:9863"/>
        <dbReference type="Rhea" id="RHEA-COMP:11604"/>
        <dbReference type="ChEBI" id="CHEBI:15378"/>
        <dbReference type="ChEBI" id="CHEBI:29999"/>
        <dbReference type="ChEBI" id="CHEBI:30616"/>
        <dbReference type="ChEBI" id="CHEBI:83421"/>
        <dbReference type="ChEBI" id="CHEBI:456216"/>
        <dbReference type="EC" id="2.7.12.1"/>
    </reaction>
</comment>
<protein>
    <recommendedName>
        <fullName evidence="2">dual-specificity kinase</fullName>
        <ecNumber evidence="2">2.7.12.1</ecNumber>
    </recommendedName>
</protein>
<evidence type="ECO:0000259" key="13">
    <source>
        <dbReference type="PROSITE" id="PS50011"/>
    </source>
</evidence>
<comment type="similarity">
    <text evidence="1">Belongs to the protein kinase superfamily. CMGC Ser/Thr protein kinase family. MNB/DYRK subfamily.</text>
</comment>
<dbReference type="Gene3D" id="1.10.510.10">
    <property type="entry name" value="Transferase(Phosphotransferase) domain 1"/>
    <property type="match status" value="2"/>
</dbReference>
<feature type="region of interest" description="Disordered" evidence="12">
    <location>
        <begin position="168"/>
        <end position="191"/>
    </location>
</feature>
<dbReference type="Pfam" id="PF00069">
    <property type="entry name" value="Pkinase"/>
    <property type="match status" value="1"/>
</dbReference>
<dbReference type="PROSITE" id="PS00107">
    <property type="entry name" value="PROTEIN_KINASE_ATP"/>
    <property type="match status" value="1"/>
</dbReference>
<feature type="domain" description="Protein kinase" evidence="13">
    <location>
        <begin position="262"/>
        <end position="606"/>
    </location>
</feature>
<dbReference type="SMART" id="SM00220">
    <property type="entry name" value="S_TKc"/>
    <property type="match status" value="1"/>
</dbReference>
<evidence type="ECO:0000256" key="8">
    <source>
        <dbReference type="ARBA" id="ARBA00049003"/>
    </source>
</evidence>